<dbReference type="EC" id="3.2.2.9" evidence="2"/>
<dbReference type="CDD" id="cd09008">
    <property type="entry name" value="MTAN"/>
    <property type="match status" value="1"/>
</dbReference>
<dbReference type="eggNOG" id="COG0775">
    <property type="taxonomic scope" value="Bacteria"/>
</dbReference>
<dbReference type="PANTHER" id="PTHR46832:SF1">
    <property type="entry name" value="5'-METHYLTHIOADENOSINE_S-ADENOSYLHOMOCYSTEINE NUCLEOSIDASE"/>
    <property type="match status" value="1"/>
</dbReference>
<dbReference type="InterPro" id="IPR035994">
    <property type="entry name" value="Nucleoside_phosphorylase_sf"/>
</dbReference>
<dbReference type="GO" id="GO:0009116">
    <property type="term" value="P:nucleoside metabolic process"/>
    <property type="evidence" value="ECO:0007669"/>
    <property type="project" value="InterPro"/>
</dbReference>
<feature type="domain" description="Nucleoside phosphorylase" evidence="1">
    <location>
        <begin position="39"/>
        <end position="270"/>
    </location>
</feature>
<dbReference type="Proteomes" id="UP000029227">
    <property type="component" value="Unassembled WGS sequence"/>
</dbReference>
<dbReference type="STRING" id="754436.JCM19237_2000"/>
<dbReference type="GO" id="GO:0008930">
    <property type="term" value="F:methylthioadenosine nucleosidase activity"/>
    <property type="evidence" value="ECO:0007669"/>
    <property type="project" value="UniProtKB-EC"/>
</dbReference>
<reference evidence="2 3" key="1">
    <citation type="journal article" date="2014" name="Genome Announc.">
        <title>Draft Genome Sequences of Two Vibrionaceae Species, Vibrio ponticus C121 and Photobacterium aphoticum C119, Isolated as Coral Reef Microbiota.</title>
        <authorList>
            <person name="Al-saari N."/>
            <person name="Meirelles P.M."/>
            <person name="Mino S."/>
            <person name="Suda W."/>
            <person name="Oshima K."/>
            <person name="Hattori M."/>
            <person name="Ohkuma M."/>
            <person name="Thompson F.L."/>
            <person name="Gomez-Gil B."/>
            <person name="Sawabe T."/>
            <person name="Sawabe T."/>
        </authorList>
    </citation>
    <scope>NUCLEOTIDE SEQUENCE [LARGE SCALE GENOMIC DNA]</scope>
    <source>
        <strain evidence="2 3">JCM 19237</strain>
    </source>
</reference>
<evidence type="ECO:0000259" key="1">
    <source>
        <dbReference type="Pfam" id="PF01048"/>
    </source>
</evidence>
<name>A0A090QPU7_9GAMM</name>
<accession>A0A090QPU7</accession>
<sequence>MLSVDYAHFFIDKYIVMFMRLIALAPVVVSFSVFAAPQPILVQGAMDIETSTLVAALKESKETTVGSWTFWQGEIDGYPVVVSRTEVGLANAAASTTIGIEHFNPKYIINQGTSGGHDPKLYRGDIVVGEASFNMGAYKTAFKEKGQGIDPTQWQNFDVTMRLREKGEFVEYPQFKADEKLVNIAYSQADVYKKGNVVKGLIGSADEWNREVDRINWFHNTMGTSVEEMETSAAALVAQAYKVPFVGIRILSNTDQHKQDFDPQTAVDCQLYTLDVVKALIKKQ</sequence>
<dbReference type="EMBL" id="BBMN01000003">
    <property type="protein sequence ID" value="GAL03849.1"/>
    <property type="molecule type" value="Genomic_DNA"/>
</dbReference>
<dbReference type="Gene3D" id="3.40.50.1580">
    <property type="entry name" value="Nucleoside phosphorylase domain"/>
    <property type="match status" value="1"/>
</dbReference>
<evidence type="ECO:0000313" key="2">
    <source>
        <dbReference type="EMBL" id="GAL03849.1"/>
    </source>
</evidence>
<keyword evidence="2" id="KW-0378">Hydrolase</keyword>
<dbReference type="PANTHER" id="PTHR46832">
    <property type="entry name" value="5'-METHYLTHIOADENOSINE/S-ADENOSYLHOMOCYSTEINE NUCLEOSIDASE"/>
    <property type="match status" value="1"/>
</dbReference>
<comment type="caution">
    <text evidence="2">The sequence shown here is derived from an EMBL/GenBank/DDBJ whole genome shotgun (WGS) entry which is preliminary data.</text>
</comment>
<keyword evidence="2" id="KW-0326">Glycosidase</keyword>
<dbReference type="Pfam" id="PF01048">
    <property type="entry name" value="PNP_UDP_1"/>
    <property type="match status" value="1"/>
</dbReference>
<evidence type="ECO:0000313" key="3">
    <source>
        <dbReference type="Proteomes" id="UP000029227"/>
    </source>
</evidence>
<dbReference type="SUPFAM" id="SSF53167">
    <property type="entry name" value="Purine and uridine phosphorylases"/>
    <property type="match status" value="1"/>
</dbReference>
<protein>
    <submittedName>
        <fullName evidence="2">5'-methylthioadenosine nucleosidase</fullName>
        <ecNumber evidence="2">3.2.2.16</ecNumber>
        <ecNumber evidence="2">3.2.2.9</ecNumber>
    </submittedName>
</protein>
<dbReference type="AlphaFoldDB" id="A0A090QPU7"/>
<dbReference type="GO" id="GO:0005829">
    <property type="term" value="C:cytosol"/>
    <property type="evidence" value="ECO:0007669"/>
    <property type="project" value="TreeGrafter"/>
</dbReference>
<gene>
    <name evidence="2" type="ORF">JCM19237_2000</name>
</gene>
<dbReference type="EC" id="3.2.2.16" evidence="2"/>
<dbReference type="GO" id="GO:0019284">
    <property type="term" value="P:L-methionine salvage from S-adenosylmethionine"/>
    <property type="evidence" value="ECO:0007669"/>
    <property type="project" value="TreeGrafter"/>
</dbReference>
<dbReference type="InterPro" id="IPR000845">
    <property type="entry name" value="Nucleoside_phosphorylase_d"/>
</dbReference>
<dbReference type="GO" id="GO:0008782">
    <property type="term" value="F:adenosylhomocysteine nucleosidase activity"/>
    <property type="evidence" value="ECO:0007669"/>
    <property type="project" value="UniProtKB-EC"/>
</dbReference>
<organism evidence="2 3">
    <name type="scientific">Photobacterium aphoticum</name>
    <dbReference type="NCBI Taxonomy" id="754436"/>
    <lineage>
        <taxon>Bacteria</taxon>
        <taxon>Pseudomonadati</taxon>
        <taxon>Pseudomonadota</taxon>
        <taxon>Gammaproteobacteria</taxon>
        <taxon>Vibrionales</taxon>
        <taxon>Vibrionaceae</taxon>
        <taxon>Photobacterium</taxon>
    </lineage>
</organism>
<proteinExistence type="predicted"/>